<dbReference type="EMBL" id="JAXCEH010000027">
    <property type="protein sequence ID" value="MFA1558103.1"/>
    <property type="molecule type" value="Genomic_DNA"/>
</dbReference>
<dbReference type="Proteomes" id="UP001569904">
    <property type="component" value="Unassembled WGS sequence"/>
</dbReference>
<keyword evidence="1" id="KW-0472">Membrane</keyword>
<feature type="transmembrane region" description="Helical" evidence="1">
    <location>
        <begin position="26"/>
        <end position="45"/>
    </location>
</feature>
<comment type="caution">
    <text evidence="2">The sequence shown here is derived from an EMBL/GenBank/DDBJ whole genome shotgun (WGS) entry which is preliminary data.</text>
</comment>
<proteinExistence type="predicted"/>
<gene>
    <name evidence="2" type="ORF">SM436_30835</name>
</gene>
<reference evidence="2 3" key="1">
    <citation type="submission" date="2023-11" db="EMBL/GenBank/DDBJ databases">
        <title>Actinomadura monticuli sp. nov., isolated from volcanic ash.</title>
        <authorList>
            <person name="Lee S.D."/>
            <person name="Yang H."/>
            <person name="Kim I.S."/>
        </authorList>
    </citation>
    <scope>NUCLEOTIDE SEQUENCE [LARGE SCALE GENOMIC DNA]</scope>
    <source>
        <strain evidence="2 3">DSM 45346</strain>
    </source>
</reference>
<evidence type="ECO:0000313" key="2">
    <source>
        <dbReference type="EMBL" id="MFA1558103.1"/>
    </source>
</evidence>
<name>A0ABV4R8C1_9ACTN</name>
<evidence type="ECO:0000313" key="3">
    <source>
        <dbReference type="Proteomes" id="UP001569904"/>
    </source>
</evidence>
<dbReference type="RefSeq" id="WP_371944998.1">
    <property type="nucleotide sequence ID" value="NZ_JAXCEH010000027.1"/>
</dbReference>
<keyword evidence="1" id="KW-1133">Transmembrane helix</keyword>
<protein>
    <submittedName>
        <fullName evidence="2">Uncharacterized protein</fullName>
    </submittedName>
</protein>
<organism evidence="2 3">
    <name type="scientific">Actinomadura chokoriensis</name>
    <dbReference type="NCBI Taxonomy" id="454156"/>
    <lineage>
        <taxon>Bacteria</taxon>
        <taxon>Bacillati</taxon>
        <taxon>Actinomycetota</taxon>
        <taxon>Actinomycetes</taxon>
        <taxon>Streptosporangiales</taxon>
        <taxon>Thermomonosporaceae</taxon>
        <taxon>Actinomadura</taxon>
    </lineage>
</organism>
<keyword evidence="1" id="KW-0812">Transmembrane</keyword>
<sequence>MTASDTRPDGIPLPGRPGIRPRDRRIVQAIALVCAMAAMLVVPWADETRMVRKSLKPPEKVTTVPEGRIGELVGAKWKIIDRRTAVPLGGGTQGGAQDAGQGDVVELRLELAVRPSDDASAKAVGSYGLSYRLLDDDGHEWSATGAPSTQPKAGVAMGITVKGTVPRAKADALELQIQAPKETRKQGAPLVSLRFVR</sequence>
<evidence type="ECO:0000256" key="1">
    <source>
        <dbReference type="SAM" id="Phobius"/>
    </source>
</evidence>
<accession>A0ABV4R8C1</accession>
<keyword evidence="3" id="KW-1185">Reference proteome</keyword>